<keyword evidence="7" id="KW-1185">Reference proteome</keyword>
<feature type="domain" description="BZIP" evidence="6">
    <location>
        <begin position="81"/>
        <end position="144"/>
    </location>
</feature>
<dbReference type="RefSeq" id="XP_022945348.1">
    <property type="nucleotide sequence ID" value="XM_023089580.1"/>
</dbReference>
<dbReference type="Gene3D" id="1.20.5.170">
    <property type="match status" value="1"/>
</dbReference>
<evidence type="ECO:0000256" key="4">
    <source>
        <dbReference type="ARBA" id="ARBA00023163"/>
    </source>
</evidence>
<dbReference type="PANTHER" id="PTHR46324:SF26">
    <property type="entry name" value="OS02G0728001 PROTEIN"/>
    <property type="match status" value="1"/>
</dbReference>
<evidence type="ECO:0000256" key="3">
    <source>
        <dbReference type="ARBA" id="ARBA00023125"/>
    </source>
</evidence>
<dbReference type="Pfam" id="PF00170">
    <property type="entry name" value="bZIP_1"/>
    <property type="match status" value="1"/>
</dbReference>
<dbReference type="InterPro" id="IPR044521">
    <property type="entry name" value="AtbZIP8/43"/>
</dbReference>
<evidence type="ECO:0000313" key="9">
    <source>
        <dbReference type="RefSeq" id="XP_022945349.1"/>
    </source>
</evidence>
<dbReference type="SMART" id="SM00338">
    <property type="entry name" value="BRLZ"/>
    <property type="match status" value="1"/>
</dbReference>
<dbReference type="AlphaFoldDB" id="A0A6J1G0K1"/>
<dbReference type="GO" id="GO:0005634">
    <property type="term" value="C:nucleus"/>
    <property type="evidence" value="ECO:0007669"/>
    <property type="project" value="UniProtKB-SubCell"/>
</dbReference>
<dbReference type="PROSITE" id="PS50217">
    <property type="entry name" value="BZIP"/>
    <property type="match status" value="1"/>
</dbReference>
<gene>
    <name evidence="8 9" type="primary">LOC111449608</name>
</gene>
<dbReference type="PROSITE" id="PS00036">
    <property type="entry name" value="BZIP_BASIC"/>
    <property type="match status" value="1"/>
</dbReference>
<keyword evidence="4" id="KW-0804">Transcription</keyword>
<comment type="subcellular location">
    <subcellularLocation>
        <location evidence="1">Nucleus</location>
    </subcellularLocation>
</comment>
<keyword evidence="5" id="KW-0539">Nucleus</keyword>
<dbReference type="FunFam" id="1.20.5.170:FF:000020">
    <property type="entry name" value="BZIP transcription factor"/>
    <property type="match status" value="1"/>
</dbReference>
<dbReference type="InterPro" id="IPR004827">
    <property type="entry name" value="bZIP"/>
</dbReference>
<dbReference type="CDD" id="cd14702">
    <property type="entry name" value="bZIP_plant_GBF1"/>
    <property type="match status" value="1"/>
</dbReference>
<evidence type="ECO:0000259" key="6">
    <source>
        <dbReference type="PROSITE" id="PS50217"/>
    </source>
</evidence>
<dbReference type="GO" id="GO:0046983">
    <property type="term" value="F:protein dimerization activity"/>
    <property type="evidence" value="ECO:0007669"/>
    <property type="project" value="UniProtKB-ARBA"/>
</dbReference>
<evidence type="ECO:0000256" key="1">
    <source>
        <dbReference type="ARBA" id="ARBA00004123"/>
    </source>
</evidence>
<dbReference type="GeneID" id="111449608"/>
<reference evidence="8 9" key="1">
    <citation type="submission" date="2025-04" db="UniProtKB">
        <authorList>
            <consortium name="RefSeq"/>
        </authorList>
    </citation>
    <scope>IDENTIFICATION</scope>
    <source>
        <tissue evidence="8 9">Young leaves</tissue>
    </source>
</reference>
<dbReference type="PANTHER" id="PTHR46324">
    <property type="entry name" value="BASIC LEUCINE ZIPPER 43-RELATED"/>
    <property type="match status" value="1"/>
</dbReference>
<sequence length="208" mass="24041">MVPAEMTGIQFFPSENAFQIPSNIGMIQNSFQTFHHLNDFLGNQPMSHVPHPGLEFLAQSLSFSYNSTSDEAEEQQKSIIDERKQRRMISNRESARRSRMRKQKHLDELWSQVLRLRSENHELVDKLNHISDCHEKLLLENAKLKEEASDLRQMLSHLQIGRPYTPCLSDLEDIPSNTVHLRAESSSCQSIANSMDNLLFMEDKSLTF</sequence>
<evidence type="ECO:0000256" key="2">
    <source>
        <dbReference type="ARBA" id="ARBA00023015"/>
    </source>
</evidence>
<dbReference type="InterPro" id="IPR045314">
    <property type="entry name" value="bZIP_plant_GBF1"/>
</dbReference>
<evidence type="ECO:0000313" key="8">
    <source>
        <dbReference type="RefSeq" id="XP_022945348.1"/>
    </source>
</evidence>
<dbReference type="RefSeq" id="XP_022945349.1">
    <property type="nucleotide sequence ID" value="XM_023089581.1"/>
</dbReference>
<dbReference type="KEGG" id="cmos:111449608"/>
<dbReference type="InterPro" id="IPR046347">
    <property type="entry name" value="bZIP_sf"/>
</dbReference>
<dbReference type="GO" id="GO:0003677">
    <property type="term" value="F:DNA binding"/>
    <property type="evidence" value="ECO:0007669"/>
    <property type="project" value="UniProtKB-KW"/>
</dbReference>
<evidence type="ECO:0000313" key="7">
    <source>
        <dbReference type="Proteomes" id="UP000504609"/>
    </source>
</evidence>
<dbReference type="SUPFAM" id="SSF57959">
    <property type="entry name" value="Leucine zipper domain"/>
    <property type="match status" value="1"/>
</dbReference>
<keyword evidence="3" id="KW-0238">DNA-binding</keyword>
<organism evidence="7 8">
    <name type="scientific">Cucurbita moschata</name>
    <name type="common">Winter crookneck squash</name>
    <name type="synonym">Cucurbita pepo var. moschata</name>
    <dbReference type="NCBI Taxonomy" id="3662"/>
    <lineage>
        <taxon>Eukaryota</taxon>
        <taxon>Viridiplantae</taxon>
        <taxon>Streptophyta</taxon>
        <taxon>Embryophyta</taxon>
        <taxon>Tracheophyta</taxon>
        <taxon>Spermatophyta</taxon>
        <taxon>Magnoliopsida</taxon>
        <taxon>eudicotyledons</taxon>
        <taxon>Gunneridae</taxon>
        <taxon>Pentapetalae</taxon>
        <taxon>rosids</taxon>
        <taxon>fabids</taxon>
        <taxon>Cucurbitales</taxon>
        <taxon>Cucurbitaceae</taxon>
        <taxon>Cucurbiteae</taxon>
        <taxon>Cucurbita</taxon>
    </lineage>
</organism>
<proteinExistence type="predicted"/>
<dbReference type="Proteomes" id="UP000504609">
    <property type="component" value="Unplaced"/>
</dbReference>
<protein>
    <submittedName>
        <fullName evidence="8 9">Basic leucine zipper 43-like</fullName>
    </submittedName>
</protein>
<keyword evidence="2" id="KW-0805">Transcription regulation</keyword>
<dbReference type="GO" id="GO:0003700">
    <property type="term" value="F:DNA-binding transcription factor activity"/>
    <property type="evidence" value="ECO:0007669"/>
    <property type="project" value="InterPro"/>
</dbReference>
<name>A0A6J1G0K1_CUCMO</name>
<accession>A0A6J1G0K1</accession>
<evidence type="ECO:0000256" key="5">
    <source>
        <dbReference type="ARBA" id="ARBA00023242"/>
    </source>
</evidence>